<proteinExistence type="predicted"/>
<protein>
    <submittedName>
        <fullName evidence="1">Uncharacterized protein</fullName>
    </submittedName>
</protein>
<accession>A0A8S5PDU7</accession>
<name>A0A8S5PDU7_9CAUD</name>
<dbReference type="EMBL" id="BK015408">
    <property type="protein sequence ID" value="DAE05359.1"/>
    <property type="molecule type" value="Genomic_DNA"/>
</dbReference>
<sequence length="51" mass="5928">MRLLIRSLPFLKSPLFSLILFCNIKEGSVHIRYTPSNSGFVSQIMRNIYII</sequence>
<reference evidence="1" key="1">
    <citation type="journal article" date="2021" name="Proc. Natl. Acad. Sci. U.S.A.">
        <title>A Catalog of Tens of Thousands of Viruses from Human Metagenomes Reveals Hidden Associations with Chronic Diseases.</title>
        <authorList>
            <person name="Tisza M.J."/>
            <person name="Buck C.B."/>
        </authorList>
    </citation>
    <scope>NUCLEOTIDE SEQUENCE</scope>
    <source>
        <strain evidence="1">CtnOB2</strain>
    </source>
</reference>
<evidence type="ECO:0000313" key="1">
    <source>
        <dbReference type="EMBL" id="DAE05359.1"/>
    </source>
</evidence>
<organism evidence="1">
    <name type="scientific">Siphoviridae sp. ctnOB2</name>
    <dbReference type="NCBI Taxonomy" id="2825661"/>
    <lineage>
        <taxon>Viruses</taxon>
        <taxon>Duplodnaviria</taxon>
        <taxon>Heunggongvirae</taxon>
        <taxon>Uroviricota</taxon>
        <taxon>Caudoviricetes</taxon>
    </lineage>
</organism>